<dbReference type="CDD" id="cd13144">
    <property type="entry name" value="MATE_like_4"/>
    <property type="match status" value="1"/>
</dbReference>
<feature type="transmembrane region" description="Helical" evidence="7">
    <location>
        <begin position="173"/>
        <end position="190"/>
    </location>
</feature>
<feature type="transmembrane region" description="Helical" evidence="7">
    <location>
        <begin position="318"/>
        <end position="339"/>
    </location>
</feature>
<keyword evidence="5 7" id="KW-1133">Transmembrane helix</keyword>
<accession>A0ABT1SIH2</accession>
<dbReference type="Proteomes" id="UP001524435">
    <property type="component" value="Unassembled WGS sequence"/>
</dbReference>
<feature type="transmembrane region" description="Helical" evidence="7">
    <location>
        <begin position="15"/>
        <end position="36"/>
    </location>
</feature>
<protein>
    <submittedName>
        <fullName evidence="8">MATE family efflux transporter</fullName>
    </submittedName>
</protein>
<keyword evidence="6 7" id="KW-0472">Membrane</keyword>
<dbReference type="InterPro" id="IPR048279">
    <property type="entry name" value="MdtK-like"/>
</dbReference>
<dbReference type="InterPro" id="IPR052031">
    <property type="entry name" value="Membrane_Transporter-Flippase"/>
</dbReference>
<gene>
    <name evidence="8" type="ORF">NE663_01850</name>
</gene>
<evidence type="ECO:0000256" key="7">
    <source>
        <dbReference type="SAM" id="Phobius"/>
    </source>
</evidence>
<feature type="transmembrane region" description="Helical" evidence="7">
    <location>
        <begin position="286"/>
        <end position="306"/>
    </location>
</feature>
<evidence type="ECO:0000313" key="9">
    <source>
        <dbReference type="Proteomes" id="UP001524435"/>
    </source>
</evidence>
<dbReference type="PANTHER" id="PTHR43549">
    <property type="entry name" value="MULTIDRUG RESISTANCE PROTEIN YPNP-RELATED"/>
    <property type="match status" value="1"/>
</dbReference>
<organism evidence="8 9">
    <name type="scientific">Massilicoli timonensis</name>
    <dbReference type="NCBI Taxonomy" id="2015901"/>
    <lineage>
        <taxon>Bacteria</taxon>
        <taxon>Bacillati</taxon>
        <taxon>Bacillota</taxon>
        <taxon>Erysipelotrichia</taxon>
        <taxon>Erysipelotrichales</taxon>
        <taxon>Erysipelotrichaceae</taxon>
        <taxon>Massilicoli</taxon>
    </lineage>
</organism>
<keyword evidence="3" id="KW-1003">Cell membrane</keyword>
<comment type="subcellular location">
    <subcellularLocation>
        <location evidence="1">Cell membrane</location>
        <topology evidence="1">Multi-pass membrane protein</topology>
    </subcellularLocation>
</comment>
<dbReference type="RefSeq" id="WP_102266863.1">
    <property type="nucleotide sequence ID" value="NZ_CALVCM010000001.1"/>
</dbReference>
<evidence type="ECO:0000256" key="6">
    <source>
        <dbReference type="ARBA" id="ARBA00023136"/>
    </source>
</evidence>
<dbReference type="Pfam" id="PF01554">
    <property type="entry name" value="MatE"/>
    <property type="match status" value="2"/>
</dbReference>
<keyword evidence="4 7" id="KW-0812">Transmembrane</keyword>
<dbReference type="NCBIfam" id="TIGR00797">
    <property type="entry name" value="matE"/>
    <property type="match status" value="1"/>
</dbReference>
<sequence>MTSINKMKEMPIRKLLLSMSLPIMVSMLIQALYNIVDSMFVAQYSQDALAAVSLAFPIQTLIVAVSVGTAAGLNSLLSRKLGEQNFKEANEVANHGVLAALLSGIPFMIFGIFFAQTFISAFSDRSTIISDGTTYTLICTVCSSAVLVEIAYERLFQATGHAMYNMYMQGAGALINIILDPIFIFGWFGFPAMGVTGAALATVTGQILAVLLGIYLQRRHVKELHISFRGFHLKKHIFAQMYAVGFPSIIMQSIVTVLTIGMNAILVGFSETAVSVFSVYFKLQNFVFMAVFGMNNALVAIIGYNFGARQKERILSSIRFAIQMAVLIMLIGTLIFQLFPQALLQLFNADAAMLKIGVPALRIISLSFLFAGVSIELSALFQALGKGISSLMISLCRQLLIVLPCAYLLARFSELDSIWYAFLIAEAFAMVIALFLYRKIKISMIDPMEHSL</sequence>
<evidence type="ECO:0000313" key="8">
    <source>
        <dbReference type="EMBL" id="MCQ5121003.1"/>
    </source>
</evidence>
<keyword evidence="2" id="KW-0813">Transport</keyword>
<comment type="caution">
    <text evidence="8">The sequence shown here is derived from an EMBL/GenBank/DDBJ whole genome shotgun (WGS) entry which is preliminary data.</text>
</comment>
<dbReference type="PIRSF" id="PIRSF006603">
    <property type="entry name" value="DinF"/>
    <property type="match status" value="1"/>
</dbReference>
<dbReference type="EMBL" id="JANGCH010000002">
    <property type="protein sequence ID" value="MCQ5121003.1"/>
    <property type="molecule type" value="Genomic_DNA"/>
</dbReference>
<evidence type="ECO:0000256" key="3">
    <source>
        <dbReference type="ARBA" id="ARBA00022475"/>
    </source>
</evidence>
<feature type="transmembrane region" description="Helical" evidence="7">
    <location>
        <begin position="359"/>
        <end position="379"/>
    </location>
</feature>
<dbReference type="PANTHER" id="PTHR43549:SF3">
    <property type="entry name" value="MULTIDRUG RESISTANCE PROTEIN YPNP-RELATED"/>
    <property type="match status" value="1"/>
</dbReference>
<keyword evidence="9" id="KW-1185">Reference proteome</keyword>
<dbReference type="InterPro" id="IPR002528">
    <property type="entry name" value="MATE_fam"/>
</dbReference>
<feature type="transmembrane region" description="Helical" evidence="7">
    <location>
        <begin position="48"/>
        <end position="77"/>
    </location>
</feature>
<feature type="transmembrane region" description="Helical" evidence="7">
    <location>
        <begin position="134"/>
        <end position="152"/>
    </location>
</feature>
<evidence type="ECO:0000256" key="1">
    <source>
        <dbReference type="ARBA" id="ARBA00004651"/>
    </source>
</evidence>
<feature type="transmembrane region" description="Helical" evidence="7">
    <location>
        <begin position="237"/>
        <end position="266"/>
    </location>
</feature>
<evidence type="ECO:0000256" key="2">
    <source>
        <dbReference type="ARBA" id="ARBA00022448"/>
    </source>
</evidence>
<evidence type="ECO:0000256" key="4">
    <source>
        <dbReference type="ARBA" id="ARBA00022692"/>
    </source>
</evidence>
<feature type="transmembrane region" description="Helical" evidence="7">
    <location>
        <begin position="97"/>
        <end position="122"/>
    </location>
</feature>
<reference evidence="8 9" key="1">
    <citation type="submission" date="2022-06" db="EMBL/GenBank/DDBJ databases">
        <title>Isolation of gut microbiota from human fecal samples.</title>
        <authorList>
            <person name="Pamer E.G."/>
            <person name="Barat B."/>
            <person name="Waligurski E."/>
            <person name="Medina S."/>
            <person name="Paddock L."/>
            <person name="Mostad J."/>
        </authorList>
    </citation>
    <scope>NUCLEOTIDE SEQUENCE [LARGE SCALE GENOMIC DNA]</scope>
    <source>
        <strain evidence="8 9">DFI.6.1</strain>
    </source>
</reference>
<feature type="transmembrane region" description="Helical" evidence="7">
    <location>
        <begin position="418"/>
        <end position="437"/>
    </location>
</feature>
<evidence type="ECO:0000256" key="5">
    <source>
        <dbReference type="ARBA" id="ARBA00022989"/>
    </source>
</evidence>
<proteinExistence type="predicted"/>
<feature type="transmembrane region" description="Helical" evidence="7">
    <location>
        <begin position="196"/>
        <end position="216"/>
    </location>
</feature>
<feature type="transmembrane region" description="Helical" evidence="7">
    <location>
        <begin position="391"/>
        <end position="412"/>
    </location>
</feature>
<name>A0ABT1SIH2_9FIRM</name>